<dbReference type="EMBL" id="JWZX01002580">
    <property type="protein sequence ID" value="KOO28358.1"/>
    <property type="molecule type" value="Genomic_DNA"/>
</dbReference>
<keyword evidence="3" id="KW-1185">Reference proteome</keyword>
<gene>
    <name evidence="2" type="ORF">Ctob_010590</name>
</gene>
<proteinExistence type="predicted"/>
<evidence type="ECO:0000256" key="1">
    <source>
        <dbReference type="SAM" id="Coils"/>
    </source>
</evidence>
<accession>A0A0M0JQ27</accession>
<dbReference type="Proteomes" id="UP000037460">
    <property type="component" value="Unassembled WGS sequence"/>
</dbReference>
<evidence type="ECO:0000313" key="2">
    <source>
        <dbReference type="EMBL" id="KOO28358.1"/>
    </source>
</evidence>
<name>A0A0M0JQ27_9EUKA</name>
<feature type="coiled-coil region" evidence="1">
    <location>
        <begin position="21"/>
        <end position="78"/>
    </location>
</feature>
<organism evidence="2 3">
    <name type="scientific">Chrysochromulina tobinii</name>
    <dbReference type="NCBI Taxonomy" id="1460289"/>
    <lineage>
        <taxon>Eukaryota</taxon>
        <taxon>Haptista</taxon>
        <taxon>Haptophyta</taxon>
        <taxon>Prymnesiophyceae</taxon>
        <taxon>Prymnesiales</taxon>
        <taxon>Chrysochromulinaceae</taxon>
        <taxon>Chrysochromulina</taxon>
    </lineage>
</organism>
<sequence>MRRRRCEALRVALSTARLGLHASEEGARVAMERELAELSNDLQAEIVEIEERLEEVLAVDLTEVKEQALKTAQAYERQWETAAHDLQPAADKLAELQHSGSGKTCTMAGHGLRDATDGNTHGLYKLAAHDLDTA</sequence>
<comment type="caution">
    <text evidence="2">The sequence shown here is derived from an EMBL/GenBank/DDBJ whole genome shotgun (WGS) entry which is preliminary data.</text>
</comment>
<dbReference type="AlphaFoldDB" id="A0A0M0JQ27"/>
<protein>
    <submittedName>
        <fullName evidence="2">Uncharacterized protein</fullName>
    </submittedName>
</protein>
<keyword evidence="1" id="KW-0175">Coiled coil</keyword>
<evidence type="ECO:0000313" key="3">
    <source>
        <dbReference type="Proteomes" id="UP000037460"/>
    </source>
</evidence>
<reference evidence="3" key="1">
    <citation type="journal article" date="2015" name="PLoS Genet.">
        <title>Genome Sequence and Transcriptome Analyses of Chrysochromulina tobin: Metabolic Tools for Enhanced Algal Fitness in the Prominent Order Prymnesiales (Haptophyceae).</title>
        <authorList>
            <person name="Hovde B.T."/>
            <person name="Deodato C.R."/>
            <person name="Hunsperger H.M."/>
            <person name="Ryken S.A."/>
            <person name="Yost W."/>
            <person name="Jha R.K."/>
            <person name="Patterson J."/>
            <person name="Monnat R.J. Jr."/>
            <person name="Barlow S.B."/>
            <person name="Starkenburg S.R."/>
            <person name="Cattolico R.A."/>
        </authorList>
    </citation>
    <scope>NUCLEOTIDE SEQUENCE</scope>
    <source>
        <strain evidence="3">CCMP291</strain>
    </source>
</reference>